<reference evidence="2" key="1">
    <citation type="submission" date="2019-08" db="EMBL/GenBank/DDBJ databases">
        <title>The improved chromosome-level genome for the pearl oyster Pinctada fucata martensii using PacBio sequencing and Hi-C.</title>
        <authorList>
            <person name="Zheng Z."/>
        </authorList>
    </citation>
    <scope>NUCLEOTIDE SEQUENCE</scope>
    <source>
        <strain evidence="2">ZZ-2019</strain>
        <tissue evidence="2">Adductor muscle</tissue>
    </source>
</reference>
<dbReference type="InterPro" id="IPR037221">
    <property type="entry name" value="H-type_lectin_dom_sf"/>
</dbReference>
<dbReference type="EMBL" id="VSWD01000006">
    <property type="protein sequence ID" value="KAK3100106.1"/>
    <property type="molecule type" value="Genomic_DNA"/>
</dbReference>
<feature type="domain" description="H-type lectin" evidence="1">
    <location>
        <begin position="12"/>
        <end position="75"/>
    </location>
</feature>
<evidence type="ECO:0000259" key="1">
    <source>
        <dbReference type="Pfam" id="PF09458"/>
    </source>
</evidence>
<name>A0AA88Y7K0_PINIB</name>
<dbReference type="GO" id="GO:0007155">
    <property type="term" value="P:cell adhesion"/>
    <property type="evidence" value="ECO:0007669"/>
    <property type="project" value="InterPro"/>
</dbReference>
<dbReference type="GO" id="GO:0030246">
    <property type="term" value="F:carbohydrate binding"/>
    <property type="evidence" value="ECO:0007669"/>
    <property type="project" value="InterPro"/>
</dbReference>
<organism evidence="2 3">
    <name type="scientific">Pinctada imbricata</name>
    <name type="common">Atlantic pearl-oyster</name>
    <name type="synonym">Pinctada martensii</name>
    <dbReference type="NCBI Taxonomy" id="66713"/>
    <lineage>
        <taxon>Eukaryota</taxon>
        <taxon>Metazoa</taxon>
        <taxon>Spiralia</taxon>
        <taxon>Lophotrochozoa</taxon>
        <taxon>Mollusca</taxon>
        <taxon>Bivalvia</taxon>
        <taxon>Autobranchia</taxon>
        <taxon>Pteriomorphia</taxon>
        <taxon>Pterioida</taxon>
        <taxon>Pterioidea</taxon>
        <taxon>Pteriidae</taxon>
        <taxon>Pinctada</taxon>
    </lineage>
</organism>
<dbReference type="AlphaFoldDB" id="A0AA88Y7K0"/>
<proteinExistence type="predicted"/>
<dbReference type="Proteomes" id="UP001186944">
    <property type="component" value="Unassembled WGS sequence"/>
</dbReference>
<dbReference type="Gene3D" id="2.60.40.2080">
    <property type="match status" value="1"/>
</dbReference>
<dbReference type="InterPro" id="IPR019019">
    <property type="entry name" value="H-type_lectin_domain"/>
</dbReference>
<gene>
    <name evidence="2" type="ORF">FSP39_014863</name>
</gene>
<dbReference type="Pfam" id="PF09458">
    <property type="entry name" value="H_lectin"/>
    <property type="match status" value="1"/>
</dbReference>
<dbReference type="SUPFAM" id="SSF141086">
    <property type="entry name" value="Agglutinin HPA-like"/>
    <property type="match status" value="1"/>
</dbReference>
<evidence type="ECO:0000313" key="2">
    <source>
        <dbReference type="EMBL" id="KAK3100106.1"/>
    </source>
</evidence>
<protein>
    <recommendedName>
        <fullName evidence="1">H-type lectin domain-containing protein</fullName>
    </recommendedName>
</protein>
<accession>A0AA88Y7K0</accession>
<evidence type="ECO:0000313" key="3">
    <source>
        <dbReference type="Proteomes" id="UP001186944"/>
    </source>
</evidence>
<comment type="caution">
    <text evidence="2">The sequence shown here is derived from an EMBL/GenBank/DDBJ whole genome shotgun (WGS) entry which is preliminary data.</text>
</comment>
<sequence length="79" mass="9211">HPIQPPWPVKEYIKFDPPFERTPAITVGMTLLDSEYNTNVRAIIDTNNITRHGFELVIRKFNNTKQWGLRASWMACPAR</sequence>
<keyword evidence="3" id="KW-1185">Reference proteome</keyword>
<feature type="non-terminal residue" evidence="2">
    <location>
        <position position="1"/>
    </location>
</feature>